<dbReference type="AlphaFoldDB" id="A0A2T5J8L9"/>
<evidence type="ECO:0000313" key="2">
    <source>
        <dbReference type="EMBL" id="PTQ95801.1"/>
    </source>
</evidence>
<dbReference type="PANTHER" id="PTHR36503:SF2">
    <property type="entry name" value="BLR2408 PROTEIN"/>
    <property type="match status" value="1"/>
</dbReference>
<keyword evidence="3" id="KW-1185">Reference proteome</keyword>
<dbReference type="EMBL" id="QAOQ01000005">
    <property type="protein sequence ID" value="PTQ95801.1"/>
    <property type="molecule type" value="Genomic_DNA"/>
</dbReference>
<proteinExistence type="predicted"/>
<dbReference type="OrthoDB" id="9798430at2"/>
<dbReference type="InterPro" id="IPR029068">
    <property type="entry name" value="Glyas_Bleomycin-R_OHBP_Dase"/>
</dbReference>
<dbReference type="RefSeq" id="WP_107829292.1">
    <property type="nucleotide sequence ID" value="NZ_CP160205.1"/>
</dbReference>
<evidence type="ECO:0000313" key="3">
    <source>
        <dbReference type="Proteomes" id="UP000244168"/>
    </source>
</evidence>
<dbReference type="Proteomes" id="UP000244168">
    <property type="component" value="Unassembled WGS sequence"/>
</dbReference>
<dbReference type="PANTHER" id="PTHR36503">
    <property type="entry name" value="BLR2520 PROTEIN"/>
    <property type="match status" value="1"/>
</dbReference>
<gene>
    <name evidence="2" type="ORF">C8P68_105311</name>
</gene>
<dbReference type="InterPro" id="IPR053863">
    <property type="entry name" value="Glyoxy/Ble-like_N"/>
</dbReference>
<reference evidence="2 3" key="1">
    <citation type="submission" date="2018-04" db="EMBL/GenBank/DDBJ databases">
        <title>Genomic Encyclopedia of Archaeal and Bacterial Type Strains, Phase II (KMG-II): from individual species to whole genera.</title>
        <authorList>
            <person name="Goeker M."/>
        </authorList>
    </citation>
    <scope>NUCLEOTIDE SEQUENCE [LARGE SCALE GENOMIC DNA]</scope>
    <source>
        <strain evidence="2 3">DSM 26809</strain>
    </source>
</reference>
<protein>
    <recommendedName>
        <fullName evidence="1">VOC domain-containing protein</fullName>
    </recommendedName>
</protein>
<dbReference type="InterPro" id="IPR037523">
    <property type="entry name" value="VOC_core"/>
</dbReference>
<feature type="domain" description="VOC" evidence="1">
    <location>
        <begin position="3"/>
        <end position="127"/>
    </location>
</feature>
<organism evidence="2 3">
    <name type="scientific">Mucilaginibacter yixingensis</name>
    <dbReference type="NCBI Taxonomy" id="1295612"/>
    <lineage>
        <taxon>Bacteria</taxon>
        <taxon>Pseudomonadati</taxon>
        <taxon>Bacteroidota</taxon>
        <taxon>Sphingobacteriia</taxon>
        <taxon>Sphingobacteriales</taxon>
        <taxon>Sphingobacteriaceae</taxon>
        <taxon>Mucilaginibacter</taxon>
    </lineage>
</organism>
<dbReference type="PROSITE" id="PS51819">
    <property type="entry name" value="VOC"/>
    <property type="match status" value="1"/>
</dbReference>
<accession>A0A2T5J8L9</accession>
<dbReference type="Pfam" id="PF22677">
    <property type="entry name" value="Ble-like_N"/>
    <property type="match status" value="1"/>
</dbReference>
<name>A0A2T5J8L9_9SPHI</name>
<evidence type="ECO:0000259" key="1">
    <source>
        <dbReference type="PROSITE" id="PS51819"/>
    </source>
</evidence>
<dbReference type="SUPFAM" id="SSF54593">
    <property type="entry name" value="Glyoxalase/Bleomycin resistance protein/Dihydroxybiphenyl dioxygenase"/>
    <property type="match status" value="1"/>
</dbReference>
<dbReference type="Gene3D" id="3.10.180.10">
    <property type="entry name" value="2,3-Dihydroxybiphenyl 1,2-Dioxygenase, domain 1"/>
    <property type="match status" value="1"/>
</dbReference>
<sequence>MATMIFMNIPVKDLDRSKAFFASLGYTFNPQFSNEQGACMVVSDTIFYMLLTEPFFKSFIDKEVADATKANECINCLSVESREGVDEIIAKAKAAGARIPEEPTDYGFMYSQGFEDLDGHLWNYVWMDPNGKPEHQ</sequence>
<comment type="caution">
    <text evidence="2">The sequence shown here is derived from an EMBL/GenBank/DDBJ whole genome shotgun (WGS) entry which is preliminary data.</text>
</comment>